<dbReference type="SUPFAM" id="SSF48452">
    <property type="entry name" value="TPR-like"/>
    <property type="match status" value="1"/>
</dbReference>
<dbReference type="GO" id="GO:0006355">
    <property type="term" value="P:regulation of DNA-templated transcription"/>
    <property type="evidence" value="ECO:0007669"/>
    <property type="project" value="InterPro"/>
</dbReference>
<sequence length="518" mass="60548">MKQQTLNILLLVLLSFQLTYANSINDAIRKATQKQESSPDSCIDLSQKILTQLTDEQVKEKAQVYWNLAQGYLYKHQYHTALFYGLKGEELLKNDNESFIYQDIMATLGWVYYDIGNPAQAIPYHRKALEAAQRRNDFESEIRYTNALGLDASAAKLFDKGLNYFMKAKFLIEQSGKPHLRLQSMLDNNIGMIYIEYENWDKAEASLRNSIKNSTGKATSLLESYALLAQVTLNKKQLEETKKLLDLCEELSHKTTYSFSLLEYYKVRIDYEELIGHYKEAYLFQKKYLTLHNKVDNEGVQEVMNYLLNVQEQKLAQDQLLIEQAKTIEGKRYQLAVVGVLLMILIVGIFYYVFRSRAEREVLKQELLQKELAAKQKEKEELNNELAFKNEKLETLALNLNQRNELIDALSEQIKENSSKEVREGWNNFMNVIQQSHKTHEISDKVVQSFRYRLQEKFPSLTEKDQQLVMDIRNNLSSKEIADKYHVAVKSVEMSRYRLRKKLNIEKGTHLKDFIMEI</sequence>
<dbReference type="InterPro" id="IPR000792">
    <property type="entry name" value="Tscrpt_reg_LuxR_C"/>
</dbReference>
<feature type="transmembrane region" description="Helical" evidence="2">
    <location>
        <begin position="333"/>
        <end position="354"/>
    </location>
</feature>
<comment type="caution">
    <text evidence="5">The sequence shown here is derived from an EMBL/GenBank/DDBJ whole genome shotgun (WGS) entry which is preliminary data.</text>
</comment>
<dbReference type="InterPro" id="IPR036388">
    <property type="entry name" value="WH-like_DNA-bd_sf"/>
</dbReference>
<dbReference type="Gene3D" id="1.10.10.10">
    <property type="entry name" value="Winged helix-like DNA-binding domain superfamily/Winged helix DNA-binding domain"/>
    <property type="match status" value="1"/>
</dbReference>
<keyword evidence="1" id="KW-0175">Coiled coil</keyword>
<dbReference type="InterPro" id="IPR011990">
    <property type="entry name" value="TPR-like_helical_dom_sf"/>
</dbReference>
<organism evidence="5 6">
    <name type="scientific">Flammeovirga agarivorans</name>
    <dbReference type="NCBI Taxonomy" id="2726742"/>
    <lineage>
        <taxon>Bacteria</taxon>
        <taxon>Pseudomonadati</taxon>
        <taxon>Bacteroidota</taxon>
        <taxon>Cytophagia</taxon>
        <taxon>Cytophagales</taxon>
        <taxon>Flammeovirgaceae</taxon>
        <taxon>Flammeovirga</taxon>
    </lineage>
</organism>
<evidence type="ECO:0000313" key="6">
    <source>
        <dbReference type="Proteomes" id="UP000585050"/>
    </source>
</evidence>
<dbReference type="Proteomes" id="UP000585050">
    <property type="component" value="Unassembled WGS sequence"/>
</dbReference>
<dbReference type="Gene3D" id="1.25.40.10">
    <property type="entry name" value="Tetratricopeptide repeat domain"/>
    <property type="match status" value="1"/>
</dbReference>
<dbReference type="SUPFAM" id="SSF46894">
    <property type="entry name" value="C-terminal effector domain of the bipartite response regulators"/>
    <property type="match status" value="1"/>
</dbReference>
<feature type="chain" id="PRO_5031173318" description="HTH luxR-type domain-containing protein" evidence="3">
    <location>
        <begin position="22"/>
        <end position="518"/>
    </location>
</feature>
<keyword evidence="2" id="KW-0812">Transmembrane</keyword>
<keyword evidence="3" id="KW-0732">Signal</keyword>
<dbReference type="InterPro" id="IPR016032">
    <property type="entry name" value="Sig_transdc_resp-reg_C-effctor"/>
</dbReference>
<feature type="coiled-coil region" evidence="1">
    <location>
        <begin position="360"/>
        <end position="413"/>
    </location>
</feature>
<evidence type="ECO:0000256" key="3">
    <source>
        <dbReference type="SAM" id="SignalP"/>
    </source>
</evidence>
<evidence type="ECO:0000313" key="5">
    <source>
        <dbReference type="EMBL" id="NLR94327.1"/>
    </source>
</evidence>
<evidence type="ECO:0000256" key="2">
    <source>
        <dbReference type="SAM" id="Phobius"/>
    </source>
</evidence>
<evidence type="ECO:0000259" key="4">
    <source>
        <dbReference type="Pfam" id="PF00196"/>
    </source>
</evidence>
<dbReference type="Pfam" id="PF00196">
    <property type="entry name" value="GerE"/>
    <property type="match status" value="1"/>
</dbReference>
<keyword evidence="2" id="KW-0472">Membrane</keyword>
<accession>A0A7X8SQF5</accession>
<reference evidence="5 6" key="1">
    <citation type="submission" date="2020-04" db="EMBL/GenBank/DDBJ databases">
        <title>Flammeovirga sp. SR4, a novel species isolated from seawater.</title>
        <authorList>
            <person name="Wang X."/>
        </authorList>
    </citation>
    <scope>NUCLEOTIDE SEQUENCE [LARGE SCALE GENOMIC DNA]</scope>
    <source>
        <strain evidence="5 6">SR4</strain>
    </source>
</reference>
<keyword evidence="2" id="KW-1133">Transmembrane helix</keyword>
<feature type="signal peptide" evidence="3">
    <location>
        <begin position="1"/>
        <end position="21"/>
    </location>
</feature>
<protein>
    <recommendedName>
        <fullName evidence="4">HTH luxR-type domain-containing protein</fullName>
    </recommendedName>
</protein>
<dbReference type="AlphaFoldDB" id="A0A7X8SQF5"/>
<dbReference type="RefSeq" id="WP_168885038.1">
    <property type="nucleotide sequence ID" value="NZ_JABAIL010000011.1"/>
</dbReference>
<dbReference type="GO" id="GO:0003677">
    <property type="term" value="F:DNA binding"/>
    <property type="evidence" value="ECO:0007669"/>
    <property type="project" value="InterPro"/>
</dbReference>
<keyword evidence="6" id="KW-1185">Reference proteome</keyword>
<gene>
    <name evidence="5" type="ORF">HGP29_24195</name>
</gene>
<dbReference type="EMBL" id="JABAIL010000011">
    <property type="protein sequence ID" value="NLR94327.1"/>
    <property type="molecule type" value="Genomic_DNA"/>
</dbReference>
<name>A0A7X8SQF5_9BACT</name>
<feature type="domain" description="HTH luxR-type" evidence="4">
    <location>
        <begin position="460"/>
        <end position="510"/>
    </location>
</feature>
<proteinExistence type="predicted"/>
<evidence type="ECO:0000256" key="1">
    <source>
        <dbReference type="SAM" id="Coils"/>
    </source>
</evidence>